<reference evidence="1" key="1">
    <citation type="journal article" date="2019" name="bioRxiv">
        <title>The Genome of the Zebra Mussel, Dreissena polymorpha: A Resource for Invasive Species Research.</title>
        <authorList>
            <person name="McCartney M.A."/>
            <person name="Auch B."/>
            <person name="Kono T."/>
            <person name="Mallez S."/>
            <person name="Zhang Y."/>
            <person name="Obille A."/>
            <person name="Becker A."/>
            <person name="Abrahante J.E."/>
            <person name="Garbe J."/>
            <person name="Badalamenti J.P."/>
            <person name="Herman A."/>
            <person name="Mangelson H."/>
            <person name="Liachko I."/>
            <person name="Sullivan S."/>
            <person name="Sone E.D."/>
            <person name="Koren S."/>
            <person name="Silverstein K.A.T."/>
            <person name="Beckman K.B."/>
            <person name="Gohl D.M."/>
        </authorList>
    </citation>
    <scope>NUCLEOTIDE SEQUENCE</scope>
    <source>
        <strain evidence="1">Duluth1</strain>
        <tissue evidence="1">Whole animal</tissue>
    </source>
</reference>
<proteinExistence type="predicted"/>
<organism evidence="1 2">
    <name type="scientific">Dreissena polymorpha</name>
    <name type="common">Zebra mussel</name>
    <name type="synonym">Mytilus polymorpha</name>
    <dbReference type="NCBI Taxonomy" id="45954"/>
    <lineage>
        <taxon>Eukaryota</taxon>
        <taxon>Metazoa</taxon>
        <taxon>Spiralia</taxon>
        <taxon>Lophotrochozoa</taxon>
        <taxon>Mollusca</taxon>
        <taxon>Bivalvia</taxon>
        <taxon>Autobranchia</taxon>
        <taxon>Heteroconchia</taxon>
        <taxon>Euheterodonta</taxon>
        <taxon>Imparidentia</taxon>
        <taxon>Neoheterodontei</taxon>
        <taxon>Myida</taxon>
        <taxon>Dreissenoidea</taxon>
        <taxon>Dreissenidae</taxon>
        <taxon>Dreissena</taxon>
    </lineage>
</organism>
<dbReference type="InterPro" id="IPR016187">
    <property type="entry name" value="CTDL_fold"/>
</dbReference>
<evidence type="ECO:0000313" key="2">
    <source>
        <dbReference type="Proteomes" id="UP000828390"/>
    </source>
</evidence>
<dbReference type="EMBL" id="JAIWYP010000005">
    <property type="protein sequence ID" value="KAH3817941.1"/>
    <property type="molecule type" value="Genomic_DNA"/>
</dbReference>
<accession>A0A9D4JMS2</accession>
<name>A0A9D4JMS2_DREPO</name>
<keyword evidence="2" id="KW-1185">Reference proteome</keyword>
<dbReference type="AlphaFoldDB" id="A0A9D4JMS2"/>
<comment type="caution">
    <text evidence="1">The sequence shown here is derived from an EMBL/GenBank/DDBJ whole genome shotgun (WGS) entry which is preliminary data.</text>
</comment>
<evidence type="ECO:0000313" key="1">
    <source>
        <dbReference type="EMBL" id="KAH3817941.1"/>
    </source>
</evidence>
<dbReference type="SUPFAM" id="SSF56436">
    <property type="entry name" value="C-type lectin-like"/>
    <property type="match status" value="1"/>
</dbReference>
<gene>
    <name evidence="1" type="ORF">DPMN_119526</name>
</gene>
<reference evidence="1" key="2">
    <citation type="submission" date="2020-11" db="EMBL/GenBank/DDBJ databases">
        <authorList>
            <person name="McCartney M.A."/>
            <person name="Auch B."/>
            <person name="Kono T."/>
            <person name="Mallez S."/>
            <person name="Becker A."/>
            <person name="Gohl D.M."/>
            <person name="Silverstein K.A.T."/>
            <person name="Koren S."/>
            <person name="Bechman K.B."/>
            <person name="Herman A."/>
            <person name="Abrahante J.E."/>
            <person name="Garbe J."/>
        </authorList>
    </citation>
    <scope>NUCLEOTIDE SEQUENCE</scope>
    <source>
        <strain evidence="1">Duluth1</strain>
        <tissue evidence="1">Whole animal</tissue>
    </source>
</reference>
<protein>
    <submittedName>
        <fullName evidence="1">Uncharacterized protein</fullName>
    </submittedName>
</protein>
<dbReference type="Proteomes" id="UP000828390">
    <property type="component" value="Unassembled WGS sequence"/>
</dbReference>
<sequence>MSDHVSSCIAGSVPALRDHWVSGIRPIVANTSDWITDFGEPIPSTRDFWQGGSLDYVYDNWLIEYPTYPMETEPCVVFYFPDFFLNNVPCVISLTYSICEKP</sequence>